<dbReference type="PANTHER" id="PTHR36933:SF1">
    <property type="entry name" value="SLL0788 PROTEIN"/>
    <property type="match status" value="1"/>
</dbReference>
<dbReference type="Pfam" id="PF03713">
    <property type="entry name" value="DUF305"/>
    <property type="match status" value="1"/>
</dbReference>
<evidence type="ECO:0000259" key="2">
    <source>
        <dbReference type="Pfam" id="PF03713"/>
    </source>
</evidence>
<evidence type="ECO:0000313" key="3">
    <source>
        <dbReference type="EMBL" id="NGO55384.1"/>
    </source>
</evidence>
<gene>
    <name evidence="3" type="ORF">G6N73_30795</name>
</gene>
<reference evidence="3 4" key="1">
    <citation type="submission" date="2020-02" db="EMBL/GenBank/DDBJ databases">
        <title>Genome sequence of strain CCNWXJ40-4.</title>
        <authorList>
            <person name="Gao J."/>
            <person name="Sun J."/>
        </authorList>
    </citation>
    <scope>NUCLEOTIDE SEQUENCE [LARGE SCALE GENOMIC DNA]</scope>
    <source>
        <strain evidence="3 4">CCNWXJ 40-4</strain>
    </source>
</reference>
<feature type="signal peptide" evidence="1">
    <location>
        <begin position="1"/>
        <end position="24"/>
    </location>
</feature>
<dbReference type="InterPro" id="IPR005183">
    <property type="entry name" value="DUF305_CopM-like"/>
</dbReference>
<feature type="domain" description="DUF305" evidence="2">
    <location>
        <begin position="57"/>
        <end position="120"/>
    </location>
</feature>
<dbReference type="AlphaFoldDB" id="A0A6G4WL84"/>
<dbReference type="Gene3D" id="1.20.1260.10">
    <property type="match status" value="1"/>
</dbReference>
<evidence type="ECO:0000313" key="4">
    <source>
        <dbReference type="Proteomes" id="UP001642900"/>
    </source>
</evidence>
<dbReference type="EMBL" id="JAAKZF010000096">
    <property type="protein sequence ID" value="NGO55384.1"/>
    <property type="molecule type" value="Genomic_DNA"/>
</dbReference>
<feature type="chain" id="PRO_5026254688" evidence="1">
    <location>
        <begin position="25"/>
        <end position="125"/>
    </location>
</feature>
<sequence length="125" mass="13410">MTRIVSAHFAAAFLALALSGPAIAQTDHGGHATTDAAAPATDATTAYKAANEKMHGAMSSMEYSGDADIDFARGMIPHHQAAIDMARIVLEHGKDAEIRKLAEEIIEAQEREIKQLETWLAVRAK</sequence>
<proteinExistence type="predicted"/>
<keyword evidence="4" id="KW-1185">Reference proteome</keyword>
<dbReference type="PANTHER" id="PTHR36933">
    <property type="entry name" value="SLL0788 PROTEIN"/>
    <property type="match status" value="1"/>
</dbReference>
<keyword evidence="1" id="KW-0732">Signal</keyword>
<protein>
    <submittedName>
        <fullName evidence="3">DUF305 domain-containing protein</fullName>
    </submittedName>
</protein>
<dbReference type="InterPro" id="IPR012347">
    <property type="entry name" value="Ferritin-like"/>
</dbReference>
<dbReference type="RefSeq" id="WP_165033738.1">
    <property type="nucleotide sequence ID" value="NZ_JAAKZF010000096.1"/>
</dbReference>
<dbReference type="Proteomes" id="UP001642900">
    <property type="component" value="Unassembled WGS sequence"/>
</dbReference>
<evidence type="ECO:0000256" key="1">
    <source>
        <dbReference type="SAM" id="SignalP"/>
    </source>
</evidence>
<organism evidence="3 4">
    <name type="scientific">Allomesorhizobium camelthorni</name>
    <dbReference type="NCBI Taxonomy" id="475069"/>
    <lineage>
        <taxon>Bacteria</taxon>
        <taxon>Pseudomonadati</taxon>
        <taxon>Pseudomonadota</taxon>
        <taxon>Alphaproteobacteria</taxon>
        <taxon>Hyphomicrobiales</taxon>
        <taxon>Phyllobacteriaceae</taxon>
        <taxon>Allomesorhizobium</taxon>
    </lineage>
</organism>
<comment type="caution">
    <text evidence="3">The sequence shown here is derived from an EMBL/GenBank/DDBJ whole genome shotgun (WGS) entry which is preliminary data.</text>
</comment>
<accession>A0A6G4WL84</accession>
<name>A0A6G4WL84_9HYPH</name>